<name>A0A7V8NU13_9BACT</name>
<dbReference type="InterPro" id="IPR005149">
    <property type="entry name" value="Tscrpt_reg_PadR_N"/>
</dbReference>
<proteinExistence type="predicted"/>
<dbReference type="Proteomes" id="UP000567293">
    <property type="component" value="Unassembled WGS sequence"/>
</dbReference>
<evidence type="ECO:0000313" key="2">
    <source>
        <dbReference type="EMBL" id="MBA0087372.1"/>
    </source>
</evidence>
<dbReference type="InterPro" id="IPR036390">
    <property type="entry name" value="WH_DNA-bd_sf"/>
</dbReference>
<dbReference type="Pfam" id="PF03551">
    <property type="entry name" value="PadR"/>
    <property type="match status" value="1"/>
</dbReference>
<organism evidence="2 3">
    <name type="scientific">Candidatus Acidiferrum panamense</name>
    <dbReference type="NCBI Taxonomy" id="2741543"/>
    <lineage>
        <taxon>Bacteria</taxon>
        <taxon>Pseudomonadati</taxon>
        <taxon>Acidobacteriota</taxon>
        <taxon>Terriglobia</taxon>
        <taxon>Candidatus Acidiferrales</taxon>
        <taxon>Candidatus Acidiferrum</taxon>
    </lineage>
</organism>
<keyword evidence="3" id="KW-1185">Reference proteome</keyword>
<dbReference type="InterPro" id="IPR017799">
    <property type="entry name" value="Tscrpt_reg_PadR_acidobac-type"/>
</dbReference>
<feature type="domain" description="Transcription regulator PadR N-terminal" evidence="1">
    <location>
        <begin position="13"/>
        <end position="86"/>
    </location>
</feature>
<reference evidence="2" key="1">
    <citation type="submission" date="2020-06" db="EMBL/GenBank/DDBJ databases">
        <title>Legume-microbial interactions unlock mineral nutrients during tropical forest succession.</title>
        <authorList>
            <person name="Epihov D.Z."/>
        </authorList>
    </citation>
    <scope>NUCLEOTIDE SEQUENCE [LARGE SCALE GENOMIC DNA]</scope>
    <source>
        <strain evidence="2">Pan2503</strain>
    </source>
</reference>
<dbReference type="SUPFAM" id="SSF46785">
    <property type="entry name" value="Winged helix' DNA-binding domain"/>
    <property type="match status" value="1"/>
</dbReference>
<feature type="non-terminal residue" evidence="2">
    <location>
        <position position="1"/>
    </location>
</feature>
<accession>A0A7V8NU13</accession>
<dbReference type="InterPro" id="IPR036388">
    <property type="entry name" value="WH-like_DNA-bd_sf"/>
</dbReference>
<dbReference type="Gene3D" id="1.10.10.10">
    <property type="entry name" value="Winged helix-like DNA-binding domain superfamily/Winged helix DNA-binding domain"/>
    <property type="match status" value="1"/>
</dbReference>
<evidence type="ECO:0000259" key="1">
    <source>
        <dbReference type="Pfam" id="PF03551"/>
    </source>
</evidence>
<dbReference type="InterPro" id="IPR052509">
    <property type="entry name" value="Metal_resp_DNA-bind_regulator"/>
</dbReference>
<dbReference type="EMBL" id="JACDQQ010001971">
    <property type="protein sequence ID" value="MBA0087372.1"/>
    <property type="molecule type" value="Genomic_DNA"/>
</dbReference>
<evidence type="ECO:0000313" key="3">
    <source>
        <dbReference type="Proteomes" id="UP000567293"/>
    </source>
</evidence>
<dbReference type="AlphaFoldDB" id="A0A7V8NU13"/>
<protein>
    <submittedName>
        <fullName evidence="2">PadR family transcriptional regulator</fullName>
    </submittedName>
</protein>
<sequence length="108" mass="12654">EEAWKKGSAELLVLSLLEDQPRHGYEIGKLIDVRSGGTLHFHVASLYPLLYRLEKRGWIEGRWVEKANQRRRRYYRLTAEGQRVLELQRRKWQEFAGAVGRIAGVQHA</sequence>
<gene>
    <name evidence="2" type="ORF">HRJ53_20500</name>
</gene>
<comment type="caution">
    <text evidence="2">The sequence shown here is derived from an EMBL/GenBank/DDBJ whole genome shotgun (WGS) entry which is preliminary data.</text>
</comment>
<dbReference type="PANTHER" id="PTHR33169">
    <property type="entry name" value="PADR-FAMILY TRANSCRIPTIONAL REGULATOR"/>
    <property type="match status" value="1"/>
</dbReference>
<dbReference type="NCBIfam" id="TIGR03433">
    <property type="entry name" value="padR_acidobact"/>
    <property type="match status" value="1"/>
</dbReference>
<dbReference type="PANTHER" id="PTHR33169:SF14">
    <property type="entry name" value="TRANSCRIPTIONAL REGULATOR RV3488"/>
    <property type="match status" value="1"/>
</dbReference>